<evidence type="ECO:0000256" key="1">
    <source>
        <dbReference type="SAM" id="MobiDB-lite"/>
    </source>
</evidence>
<evidence type="ECO:0000313" key="2">
    <source>
        <dbReference type="EMBL" id="KAF2068409.1"/>
    </source>
</evidence>
<proteinExistence type="predicted"/>
<feature type="compositionally biased region" description="Polar residues" evidence="1">
    <location>
        <begin position="351"/>
        <end position="366"/>
    </location>
</feature>
<keyword evidence="3" id="KW-1185">Reference proteome</keyword>
<gene>
    <name evidence="2" type="ORF">CYY_010265</name>
</gene>
<dbReference type="AlphaFoldDB" id="A0A8J4PJT8"/>
<dbReference type="EMBL" id="AJWJ01001005">
    <property type="protein sequence ID" value="KAF2068409.1"/>
    <property type="molecule type" value="Genomic_DNA"/>
</dbReference>
<accession>A0A8J4PJT8</accession>
<dbReference type="Proteomes" id="UP000695562">
    <property type="component" value="Unassembled WGS sequence"/>
</dbReference>
<protein>
    <submittedName>
        <fullName evidence="2">Uncharacterized protein</fullName>
    </submittedName>
</protein>
<name>A0A8J4PJT8_9MYCE</name>
<organism evidence="2 3">
    <name type="scientific">Polysphondylium violaceum</name>
    <dbReference type="NCBI Taxonomy" id="133409"/>
    <lineage>
        <taxon>Eukaryota</taxon>
        <taxon>Amoebozoa</taxon>
        <taxon>Evosea</taxon>
        <taxon>Eumycetozoa</taxon>
        <taxon>Dictyostelia</taxon>
        <taxon>Dictyosteliales</taxon>
        <taxon>Dictyosteliaceae</taxon>
        <taxon>Polysphondylium</taxon>
    </lineage>
</organism>
<sequence length="366" mass="41911">MIKSFGQISSDEQDGFKNKLGSCFGDLETRVQRNETSKAATIELPTKQQGRISKLFGEHSIKQRTYRIFTKEERLPQLLKQIATQLYFYGATKNAQLVELQIMYCEFGNKSKLFIAANKLQDATIFFESLISQKIEELITSIYAARDPEGKIRSKRYSKKLKKLFAHLEERFDTSKEWDWVLNAVKNVIDILQKIPQLLPLTYTKDKGDIDLNENSKESIQKAIECEHQLYLITGQCNPHPCRHAEEFLCDIFKYIKDSNPPDLFSCIGGKMRPCVGCSGRMESIYFGNFNKNPGKLWLNTIEHQPSSVATESLKILFNQPSYISLSKERKESPSYDSGSESDFSDEDSAKNSSIHSTKNFVSQKK</sequence>
<reference evidence="2" key="1">
    <citation type="submission" date="2020-01" db="EMBL/GenBank/DDBJ databases">
        <title>Development of genomics and gene disruption for Polysphondylium violaceum indicates a role for the polyketide synthase stlB in stalk morphogenesis.</title>
        <authorList>
            <person name="Narita B."/>
            <person name="Kawabe Y."/>
            <person name="Kin K."/>
            <person name="Saito T."/>
            <person name="Gibbs R."/>
            <person name="Kuspa A."/>
            <person name="Muzny D."/>
            <person name="Queller D."/>
            <person name="Richards S."/>
            <person name="Strassman J."/>
            <person name="Sucgang R."/>
            <person name="Worley K."/>
            <person name="Schaap P."/>
        </authorList>
    </citation>
    <scope>NUCLEOTIDE SEQUENCE</scope>
    <source>
        <strain evidence="2">QSvi11</strain>
    </source>
</reference>
<comment type="caution">
    <text evidence="2">The sequence shown here is derived from an EMBL/GenBank/DDBJ whole genome shotgun (WGS) entry which is preliminary data.</text>
</comment>
<feature type="region of interest" description="Disordered" evidence="1">
    <location>
        <begin position="327"/>
        <end position="366"/>
    </location>
</feature>
<evidence type="ECO:0000313" key="3">
    <source>
        <dbReference type="Proteomes" id="UP000695562"/>
    </source>
</evidence>